<evidence type="ECO:0000313" key="1">
    <source>
        <dbReference type="EMBL" id="KAF6206853.1"/>
    </source>
</evidence>
<dbReference type="EMBL" id="WIXP02000008">
    <property type="protein sequence ID" value="KAF6206853.1"/>
    <property type="molecule type" value="Genomic_DNA"/>
</dbReference>
<proteinExistence type="predicted"/>
<reference evidence="1" key="1">
    <citation type="journal article" date="2021" name="Mol. Ecol. Resour.">
        <title>Apolygus lucorum genome provides insights into omnivorousness and mesophyll feeding.</title>
        <authorList>
            <person name="Liu Y."/>
            <person name="Liu H."/>
            <person name="Wang H."/>
            <person name="Huang T."/>
            <person name="Liu B."/>
            <person name="Yang B."/>
            <person name="Yin L."/>
            <person name="Li B."/>
            <person name="Zhang Y."/>
            <person name="Zhang S."/>
            <person name="Jiang F."/>
            <person name="Zhang X."/>
            <person name="Ren Y."/>
            <person name="Wang B."/>
            <person name="Wang S."/>
            <person name="Lu Y."/>
            <person name="Wu K."/>
            <person name="Fan W."/>
            <person name="Wang G."/>
        </authorList>
    </citation>
    <scope>NUCLEOTIDE SEQUENCE</scope>
    <source>
        <strain evidence="1">12Hb</strain>
    </source>
</reference>
<name>A0A8S9XD06_APOLU</name>
<sequence>MYRAKPNYYVELIVMRSLDAEFDKDSLEDFPCEKMKMIPFGGQTVRYSGQTEFASSSRRGDGLGVDVSTIGNLTILREDFEQEKKKLLQKSSVENCLGMAMEN</sequence>
<protein>
    <submittedName>
        <fullName evidence="1">Uncharacterized protein</fullName>
    </submittedName>
</protein>
<dbReference type="Proteomes" id="UP000466442">
    <property type="component" value="Unassembled WGS sequence"/>
</dbReference>
<dbReference type="AlphaFoldDB" id="A0A8S9XD06"/>
<keyword evidence="2" id="KW-1185">Reference proteome</keyword>
<gene>
    <name evidence="1" type="ORF">GE061_018089</name>
</gene>
<evidence type="ECO:0000313" key="2">
    <source>
        <dbReference type="Proteomes" id="UP000466442"/>
    </source>
</evidence>
<comment type="caution">
    <text evidence="1">The sequence shown here is derived from an EMBL/GenBank/DDBJ whole genome shotgun (WGS) entry which is preliminary data.</text>
</comment>
<accession>A0A8S9XD06</accession>
<organism evidence="1 2">
    <name type="scientific">Apolygus lucorum</name>
    <name type="common">Small green plant bug</name>
    <name type="synonym">Lygocoris lucorum</name>
    <dbReference type="NCBI Taxonomy" id="248454"/>
    <lineage>
        <taxon>Eukaryota</taxon>
        <taxon>Metazoa</taxon>
        <taxon>Ecdysozoa</taxon>
        <taxon>Arthropoda</taxon>
        <taxon>Hexapoda</taxon>
        <taxon>Insecta</taxon>
        <taxon>Pterygota</taxon>
        <taxon>Neoptera</taxon>
        <taxon>Paraneoptera</taxon>
        <taxon>Hemiptera</taxon>
        <taxon>Heteroptera</taxon>
        <taxon>Panheteroptera</taxon>
        <taxon>Cimicomorpha</taxon>
        <taxon>Miridae</taxon>
        <taxon>Mirini</taxon>
        <taxon>Apolygus</taxon>
    </lineage>
</organism>